<dbReference type="EMBL" id="JAHBFI010000001">
    <property type="protein sequence ID" value="MBZ5961766.1"/>
    <property type="molecule type" value="Genomic_DNA"/>
</dbReference>
<dbReference type="PANTHER" id="PTHR42711:SF5">
    <property type="entry name" value="ABC TRANSPORTER ATP-BINDING PROTEIN NATA"/>
    <property type="match status" value="1"/>
</dbReference>
<dbReference type="Pfam" id="PF00005">
    <property type="entry name" value="ABC_tran"/>
    <property type="match status" value="1"/>
</dbReference>
<comment type="similarity">
    <text evidence="2">Belongs to the ABC transporter superfamily.</text>
</comment>
<dbReference type="InterPro" id="IPR050763">
    <property type="entry name" value="ABC_transporter_ATP-binding"/>
</dbReference>
<comment type="subcellular location">
    <subcellularLocation>
        <location evidence="1">Cell membrane</location>
        <topology evidence="1">Peripheral membrane protein</topology>
    </subcellularLocation>
</comment>
<evidence type="ECO:0000313" key="8">
    <source>
        <dbReference type="Proteomes" id="UP000752647"/>
    </source>
</evidence>
<protein>
    <submittedName>
        <fullName evidence="7">ABC transporter ATP-binding protein</fullName>
    </submittedName>
</protein>
<dbReference type="InterPro" id="IPR017871">
    <property type="entry name" value="ABC_transporter-like_CS"/>
</dbReference>
<dbReference type="GO" id="GO:0022857">
    <property type="term" value="F:transmembrane transporter activity"/>
    <property type="evidence" value="ECO:0007669"/>
    <property type="project" value="UniProtKB-ARBA"/>
</dbReference>
<dbReference type="RefSeq" id="WP_224143961.1">
    <property type="nucleotide sequence ID" value="NZ_CBCPIF010000001.1"/>
</dbReference>
<evidence type="ECO:0000256" key="1">
    <source>
        <dbReference type="ARBA" id="ARBA00004202"/>
    </source>
</evidence>
<dbReference type="InterPro" id="IPR003593">
    <property type="entry name" value="AAA+_ATPase"/>
</dbReference>
<dbReference type="AlphaFoldDB" id="A0A9Q3SU60"/>
<dbReference type="PANTHER" id="PTHR42711">
    <property type="entry name" value="ABC TRANSPORTER ATP-BINDING PROTEIN"/>
    <property type="match status" value="1"/>
</dbReference>
<name>A0A9Q3SU60_9LACO</name>
<comment type="caution">
    <text evidence="7">The sequence shown here is derived from an EMBL/GenBank/DDBJ whole genome shotgun (WGS) entry which is preliminary data.</text>
</comment>
<dbReference type="InterPro" id="IPR003439">
    <property type="entry name" value="ABC_transporter-like_ATP-bd"/>
</dbReference>
<evidence type="ECO:0000256" key="3">
    <source>
        <dbReference type="ARBA" id="ARBA00022448"/>
    </source>
</evidence>
<reference evidence="7" key="1">
    <citation type="submission" date="2021-05" db="EMBL/GenBank/DDBJ databases">
        <title>Pangenome of Leuconostoc gelidum warrants species status for Leuconostoc gelidum subsp. gasicomitatum.</title>
        <authorList>
            <person name="Johansson P."/>
            <person name="Sade E."/>
            <person name="Hultman J."/>
            <person name="Auvinen P."/>
            <person name="Bjorkroth J."/>
        </authorList>
    </citation>
    <scope>NUCLEOTIDE SEQUENCE</scope>
    <source>
        <strain evidence="7">A.21.4</strain>
    </source>
</reference>
<evidence type="ECO:0000256" key="5">
    <source>
        <dbReference type="ARBA" id="ARBA00022840"/>
    </source>
</evidence>
<keyword evidence="3" id="KW-0813">Transport</keyword>
<dbReference type="InterPro" id="IPR027417">
    <property type="entry name" value="P-loop_NTPase"/>
</dbReference>
<dbReference type="SMART" id="SM00382">
    <property type="entry name" value="AAA"/>
    <property type="match status" value="1"/>
</dbReference>
<dbReference type="InterPro" id="IPR015856">
    <property type="entry name" value="ABC_transpr_CbiO/EcfA_su"/>
</dbReference>
<dbReference type="GO" id="GO:0005524">
    <property type="term" value="F:ATP binding"/>
    <property type="evidence" value="ECO:0007669"/>
    <property type="project" value="UniProtKB-KW"/>
</dbReference>
<dbReference type="PROSITE" id="PS00211">
    <property type="entry name" value="ABC_TRANSPORTER_1"/>
    <property type="match status" value="1"/>
</dbReference>
<gene>
    <name evidence="7" type="ORF">KIJ12_01060</name>
</gene>
<keyword evidence="4" id="KW-0547">Nucleotide-binding</keyword>
<evidence type="ECO:0000259" key="6">
    <source>
        <dbReference type="PROSITE" id="PS50893"/>
    </source>
</evidence>
<dbReference type="GO" id="GO:0016887">
    <property type="term" value="F:ATP hydrolysis activity"/>
    <property type="evidence" value="ECO:0007669"/>
    <property type="project" value="InterPro"/>
</dbReference>
<proteinExistence type="inferred from homology"/>
<dbReference type="CDD" id="cd03225">
    <property type="entry name" value="ABC_cobalt_CbiO_domain1"/>
    <property type="match status" value="1"/>
</dbReference>
<dbReference type="PROSITE" id="PS50893">
    <property type="entry name" value="ABC_TRANSPORTER_2"/>
    <property type="match status" value="1"/>
</dbReference>
<accession>A0A9Q3SU60</accession>
<organism evidence="7 8">
    <name type="scientific">Leuconostoc gasicomitatum</name>
    <dbReference type="NCBI Taxonomy" id="115778"/>
    <lineage>
        <taxon>Bacteria</taxon>
        <taxon>Bacillati</taxon>
        <taxon>Bacillota</taxon>
        <taxon>Bacilli</taxon>
        <taxon>Lactobacillales</taxon>
        <taxon>Lactobacillaceae</taxon>
        <taxon>Leuconostoc</taxon>
        <taxon>Leuconostoc gelidum group</taxon>
    </lineage>
</organism>
<keyword evidence="5 7" id="KW-0067">ATP-binding</keyword>
<dbReference type="GO" id="GO:0005886">
    <property type="term" value="C:plasma membrane"/>
    <property type="evidence" value="ECO:0007669"/>
    <property type="project" value="UniProtKB-SubCell"/>
</dbReference>
<dbReference type="Proteomes" id="UP000752647">
    <property type="component" value="Unassembled WGS sequence"/>
</dbReference>
<feature type="domain" description="ABC transporter" evidence="6">
    <location>
        <begin position="2"/>
        <end position="217"/>
    </location>
</feature>
<evidence type="ECO:0000256" key="2">
    <source>
        <dbReference type="ARBA" id="ARBA00005417"/>
    </source>
</evidence>
<dbReference type="SUPFAM" id="SSF52540">
    <property type="entry name" value="P-loop containing nucleoside triphosphate hydrolases"/>
    <property type="match status" value="1"/>
</dbReference>
<dbReference type="Gene3D" id="3.40.50.300">
    <property type="entry name" value="P-loop containing nucleotide triphosphate hydrolases"/>
    <property type="match status" value="1"/>
</dbReference>
<evidence type="ECO:0000313" key="7">
    <source>
        <dbReference type="EMBL" id="MBZ5961766.1"/>
    </source>
</evidence>
<evidence type="ECO:0000256" key="4">
    <source>
        <dbReference type="ARBA" id="ARBA00022741"/>
    </source>
</evidence>
<sequence length="266" mass="30093">MLEIKNLSVTYGSKVALTVPNLTINKGEIIGVMGESGSGKSTLVNSCLGLVRFKGQVTLETDNVGVLMQEQHYVDTMTNQKIIEGLLNTRIKRDEKLAELINFFDFGSQLSLHFKNLSGGQKQRMSLIMVLYQEPELLFLDEMTTGLDFESRQALINHLKVYFKQHQTTVIMVTHYAQEIEQLADKLLIIHDGQVKAFDKPKNLFNQYIGYSAFIVGNNAEKSISIHRPEEEYSVARQLIDNGDDFRRTQGDIELVYTAITKGQRA</sequence>